<keyword evidence="1" id="KW-0805">Transcription regulation</keyword>
<evidence type="ECO:0000313" key="6">
    <source>
        <dbReference type="Proteomes" id="UP001597216"/>
    </source>
</evidence>
<reference evidence="6" key="1">
    <citation type="journal article" date="2019" name="Int. J. Syst. Evol. Microbiol.">
        <title>The Global Catalogue of Microorganisms (GCM) 10K type strain sequencing project: providing services to taxonomists for standard genome sequencing and annotation.</title>
        <authorList>
            <consortium name="The Broad Institute Genomics Platform"/>
            <consortium name="The Broad Institute Genome Sequencing Center for Infectious Disease"/>
            <person name="Wu L."/>
            <person name="Ma J."/>
        </authorList>
    </citation>
    <scope>NUCLEOTIDE SEQUENCE [LARGE SCALE GENOMIC DNA]</scope>
    <source>
        <strain evidence="6">CCUG 55074</strain>
    </source>
</reference>
<comment type="caution">
    <text evidence="5">The sequence shown here is derived from an EMBL/GenBank/DDBJ whole genome shotgun (WGS) entry which is preliminary data.</text>
</comment>
<evidence type="ECO:0000256" key="2">
    <source>
        <dbReference type="ARBA" id="ARBA00023125"/>
    </source>
</evidence>
<name>A0ABW3T4Y8_9CAUL</name>
<protein>
    <submittedName>
        <fullName evidence="5">Helix-turn-helix transcriptional regulator</fullName>
    </submittedName>
</protein>
<dbReference type="EMBL" id="JBHTLQ010000040">
    <property type="protein sequence ID" value="MFD1192007.1"/>
    <property type="molecule type" value="Genomic_DNA"/>
</dbReference>
<dbReference type="CDD" id="cd06170">
    <property type="entry name" value="LuxR_C_like"/>
    <property type="match status" value="1"/>
</dbReference>
<dbReference type="PANTHER" id="PTHR44688:SF16">
    <property type="entry name" value="DNA-BINDING TRANSCRIPTIONAL ACTIVATOR DEVR_DOSR"/>
    <property type="match status" value="1"/>
</dbReference>
<feature type="domain" description="HTH luxR-type" evidence="4">
    <location>
        <begin position="305"/>
        <end position="370"/>
    </location>
</feature>
<accession>A0ABW3T4Y8</accession>
<dbReference type="PRINTS" id="PR00038">
    <property type="entry name" value="HTHLUXR"/>
</dbReference>
<keyword evidence="3" id="KW-0804">Transcription</keyword>
<dbReference type="Gene3D" id="1.10.10.10">
    <property type="entry name" value="Winged helix-like DNA-binding domain superfamily/Winged helix DNA-binding domain"/>
    <property type="match status" value="1"/>
</dbReference>
<proteinExistence type="predicted"/>
<dbReference type="PANTHER" id="PTHR44688">
    <property type="entry name" value="DNA-BINDING TRANSCRIPTIONAL ACTIVATOR DEVR_DOSR"/>
    <property type="match status" value="1"/>
</dbReference>
<evidence type="ECO:0000256" key="3">
    <source>
        <dbReference type="ARBA" id="ARBA00023163"/>
    </source>
</evidence>
<keyword evidence="2" id="KW-0238">DNA-binding</keyword>
<evidence type="ECO:0000313" key="5">
    <source>
        <dbReference type="EMBL" id="MFD1192007.1"/>
    </source>
</evidence>
<dbReference type="SMART" id="SM00421">
    <property type="entry name" value="HTH_LUXR"/>
    <property type="match status" value="1"/>
</dbReference>
<dbReference type="RefSeq" id="WP_377354236.1">
    <property type="nucleotide sequence ID" value="NZ_JBHTLQ010000040.1"/>
</dbReference>
<dbReference type="InterPro" id="IPR000792">
    <property type="entry name" value="Tscrpt_reg_LuxR_C"/>
</dbReference>
<dbReference type="InterPro" id="IPR016032">
    <property type="entry name" value="Sig_transdc_resp-reg_C-effctor"/>
</dbReference>
<dbReference type="PROSITE" id="PS50043">
    <property type="entry name" value="HTH_LUXR_2"/>
    <property type="match status" value="1"/>
</dbReference>
<evidence type="ECO:0000256" key="1">
    <source>
        <dbReference type="ARBA" id="ARBA00023015"/>
    </source>
</evidence>
<keyword evidence="6" id="KW-1185">Reference proteome</keyword>
<gene>
    <name evidence="5" type="ORF">ACFQ27_15570</name>
</gene>
<evidence type="ECO:0000259" key="4">
    <source>
        <dbReference type="PROSITE" id="PS50043"/>
    </source>
</evidence>
<sequence>MAMDEAAFAELTQAFSSAALDPSQWRPAMSKLADALGAVGCALELSDLTSGEAVIDNTAQLDGDLARLYEDRIFAINPRIRRAVPLRLGAIADDASLVDRDDPANGEFFDWLSRTPYYYLIGGKILAQDGAVGFLTANFSQAHGMATAEHHKVFAALTPHLINTMSAARAITRRSLRGEALTLEALGTERAFAFLSADGRLVEASVGFEALLRAQDTLRLRQGELTADRPGERRMVETFLAAAVGRRSPLAPPAPIRLRGTQGVRGLVLRAAPLAPRHDAYDIFRPAALLTLTDLDQPHRVRRGDLESLFGLTEREAEIAARLVEGATLERIAAALEISEHTVRQHLKSVFGKVGVTRQAELVAVVARLV</sequence>
<organism evidence="5 6">
    <name type="scientific">Phenylobacterium conjunctum</name>
    <dbReference type="NCBI Taxonomy" id="1298959"/>
    <lineage>
        <taxon>Bacteria</taxon>
        <taxon>Pseudomonadati</taxon>
        <taxon>Pseudomonadota</taxon>
        <taxon>Alphaproteobacteria</taxon>
        <taxon>Caulobacterales</taxon>
        <taxon>Caulobacteraceae</taxon>
        <taxon>Phenylobacterium</taxon>
    </lineage>
</organism>
<dbReference type="InterPro" id="IPR036388">
    <property type="entry name" value="WH-like_DNA-bd_sf"/>
</dbReference>
<dbReference type="Proteomes" id="UP001597216">
    <property type="component" value="Unassembled WGS sequence"/>
</dbReference>
<dbReference type="Pfam" id="PF00196">
    <property type="entry name" value="GerE"/>
    <property type="match status" value="1"/>
</dbReference>
<dbReference type="SUPFAM" id="SSF46894">
    <property type="entry name" value="C-terminal effector domain of the bipartite response regulators"/>
    <property type="match status" value="1"/>
</dbReference>